<evidence type="ECO:0000313" key="1">
    <source>
        <dbReference type="EMBL" id="POW11344.1"/>
    </source>
</evidence>
<dbReference type="Proteomes" id="UP000239156">
    <property type="component" value="Unassembled WGS sequence"/>
</dbReference>
<keyword evidence="2" id="KW-1185">Reference proteome</keyword>
<dbReference type="AlphaFoldDB" id="A0A2S4VP65"/>
<gene>
    <name evidence="1" type="ORF">PSTT_05352</name>
</gene>
<dbReference type="EMBL" id="PKSL01000039">
    <property type="protein sequence ID" value="POW11344.1"/>
    <property type="molecule type" value="Genomic_DNA"/>
</dbReference>
<reference evidence="1" key="1">
    <citation type="submission" date="2017-12" db="EMBL/GenBank/DDBJ databases">
        <title>Gene loss provides genomic basis for host adaptation in cereal stripe rust fungi.</title>
        <authorList>
            <person name="Xia C."/>
        </authorList>
    </citation>
    <scope>NUCLEOTIDE SEQUENCE [LARGE SCALE GENOMIC DNA]</scope>
    <source>
        <strain evidence="1">93-210</strain>
    </source>
</reference>
<name>A0A2S4VP65_9BASI</name>
<sequence>MASFVYINASDSPSTPPTSPKMQLLNLFQRPHMTLLVVAIVITVHLALATPPPPKEEKATCDEHFYPTKDPHTYMCRSNHMSYKCPIDSCKVDDKACELPFAFGIFPANSRGDIDDVAFCLMIRARIGMIIGSQATFKNCDVLNKQKQIIHGRTLPVVVPIQYQVYPGYTDVQDRKTRWWVRCTTAQDKSNDHKSICDKCLKV</sequence>
<evidence type="ECO:0000313" key="2">
    <source>
        <dbReference type="Proteomes" id="UP000239156"/>
    </source>
</evidence>
<protein>
    <submittedName>
        <fullName evidence="1">Uncharacterized protein</fullName>
    </submittedName>
</protein>
<dbReference type="VEuPathDB" id="FungiDB:PSHT_12955"/>
<comment type="caution">
    <text evidence="1">The sequence shown here is derived from an EMBL/GenBank/DDBJ whole genome shotgun (WGS) entry which is preliminary data.</text>
</comment>
<dbReference type="VEuPathDB" id="FungiDB:PSTT_05352"/>
<proteinExistence type="predicted"/>
<organism evidence="1 2">
    <name type="scientific">Puccinia striiformis</name>
    <dbReference type="NCBI Taxonomy" id="27350"/>
    <lineage>
        <taxon>Eukaryota</taxon>
        <taxon>Fungi</taxon>
        <taxon>Dikarya</taxon>
        <taxon>Basidiomycota</taxon>
        <taxon>Pucciniomycotina</taxon>
        <taxon>Pucciniomycetes</taxon>
        <taxon>Pucciniales</taxon>
        <taxon>Pucciniaceae</taxon>
        <taxon>Puccinia</taxon>
    </lineage>
</organism>
<accession>A0A2S4VP65</accession>